<reference evidence="4" key="1">
    <citation type="submission" date="2024-06" db="EMBL/GenBank/DDBJ databases">
        <authorList>
            <person name="Liu X."/>
            <person name="Lenzi L."/>
            <person name="Haldenby T S."/>
            <person name="Uol C."/>
        </authorList>
    </citation>
    <scope>NUCLEOTIDE SEQUENCE</scope>
</reference>
<evidence type="ECO:0000313" key="4">
    <source>
        <dbReference type="EMBL" id="CAL5130215.1"/>
    </source>
</evidence>
<dbReference type="PANTHER" id="PTHR32083:SF34">
    <property type="entry name" value="COILED-COIL DOMAIN-CONTAINING PROTEIN 146"/>
    <property type="match status" value="1"/>
</dbReference>
<keyword evidence="1 2" id="KW-0175">Coiled coil</keyword>
<comment type="caution">
    <text evidence="4">The sequence shown here is derived from an EMBL/GenBank/DDBJ whole genome shotgun (WGS) entry which is preliminary data.</text>
</comment>
<feature type="coiled-coil region" evidence="2">
    <location>
        <begin position="162"/>
        <end position="287"/>
    </location>
</feature>
<name>A0AAV2T149_CALDB</name>
<gene>
    <name evidence="4" type="ORF">CDAUBV1_LOCUS1643</name>
</gene>
<dbReference type="AlphaFoldDB" id="A0AAV2T149"/>
<accession>A0AAV2T149</accession>
<proteinExistence type="predicted"/>
<dbReference type="PANTHER" id="PTHR32083">
    <property type="entry name" value="CILIA AND FLAGELLA-ASSOCIATED PROTEIN 58-RELATED"/>
    <property type="match status" value="1"/>
</dbReference>
<dbReference type="Proteomes" id="UP001497525">
    <property type="component" value="Unassembled WGS sequence"/>
</dbReference>
<evidence type="ECO:0000256" key="2">
    <source>
        <dbReference type="SAM" id="Coils"/>
    </source>
</evidence>
<protein>
    <submittedName>
        <fullName evidence="4">Uncharacterized protein</fullName>
    </submittedName>
</protein>
<evidence type="ECO:0000256" key="3">
    <source>
        <dbReference type="SAM" id="MobiDB-lite"/>
    </source>
</evidence>
<feature type="compositionally biased region" description="Polar residues" evidence="3">
    <location>
        <begin position="1056"/>
        <end position="1069"/>
    </location>
</feature>
<feature type="coiled-coil region" evidence="2">
    <location>
        <begin position="474"/>
        <end position="525"/>
    </location>
</feature>
<feature type="region of interest" description="Disordered" evidence="3">
    <location>
        <begin position="1044"/>
        <end position="1111"/>
    </location>
</feature>
<evidence type="ECO:0000256" key="1">
    <source>
        <dbReference type="ARBA" id="ARBA00023054"/>
    </source>
</evidence>
<feature type="coiled-coil region" evidence="2">
    <location>
        <begin position="828"/>
        <end position="855"/>
    </location>
</feature>
<dbReference type="GO" id="GO:0005856">
    <property type="term" value="C:cytoskeleton"/>
    <property type="evidence" value="ECO:0007669"/>
    <property type="project" value="TreeGrafter"/>
</dbReference>
<dbReference type="EMBL" id="CAXLJL010000058">
    <property type="protein sequence ID" value="CAL5130215.1"/>
    <property type="molecule type" value="Genomic_DNA"/>
</dbReference>
<evidence type="ECO:0000313" key="5">
    <source>
        <dbReference type="Proteomes" id="UP001497525"/>
    </source>
</evidence>
<sequence length="1111" mass="129662">MSQSTDPNSFLIARPVDEAVICRIESQTEVASSAAFQSVDDQYYAGKLTSTEVAVYKARYMKLHEALRKTRDNEFYLIQLGKRYMGEIDEQQQILARADQFPDNALTEPSQLRAQILSYYNSAMEADERVEMLAYEAALLREERKLLNRDYSRLPTAELEAMDDDVDILQEMERRMKLMQNQCQDLWLQIDMLKMEAKRSREQLRQASDQEQEVQQEASELSRKLSDVKAEWVLATDLPSQYSKEVEKARKYKSNAEKELQNKQQEYAEMSEMRDKLELHFKQAEADETAARTELSAIRLSNVDQKQALEKTLRLFDSWTEMEMMNRTEKARLILRLHMSEQEKKDLLEEQSKIIKEKESYIRNWKKALVQIEFLTESLKLVTQIHDKARARYVVTPRYDGEMLARKRRLARSIQHLQQCLDDEQKRNLNETAHLGRTVGVTERRLAILEHLRAENWELIRLTTTLTEGLGRAIFEYTSARNKYERLIEELEDRTKEMKEQQKILEELNARLTEVSAMYTKMKLERNKCVSLLQTSVKLALDTRERLRLHSNEAEIIIYRLQKQDQDLARERTLFGNAIVQRDHKRNEVCKMAQIHAEQSSRREQMRRSIHRINMMFNQSEAETLSLRKARERNAQIRNERAILLIERNQEVYILQERIAAQDSAGFAAELQLHALDEEYEYVNRYYEQLRRYMTILKNAAPSHKKVTNELQGLIHQLVGSRMELARLVQRSEDPDVPGRLRLLGGKDPSQNELWITLGKLERRMAAKEEDMAEKNLTYEAVCRLVDSLQVRTSAGKDDTLLLATEVNKVKARLIKIKNMMKTMYAEMVVCGTECKQLKDQVDKLERKLDMYNLRIGLGQPPSPTLERKWNNTLRIAQIREAYKHGEPPKIVPMRSPGSLPMKSYGHEEDSGDILMNWTSAPMVVQGRSQRRARRRRVARYNQHNSVETGILSNVHSSTLRLPPIVNANNPRQTSGSHQVQLPSRVDQNLRGMLEVRPVLRNPRLTNLTETRLVLRSALRPKIESNDGASYPWNRDQYQPRIAKESSQGVHYDVAPTTTPQTVSEATSEQEPEKRSNEIIQISHSETIMEDEEQEDWERRSRNNKSDNSTL</sequence>
<organism evidence="4 5">
    <name type="scientific">Calicophoron daubneyi</name>
    <name type="common">Rumen fluke</name>
    <name type="synonym">Paramphistomum daubneyi</name>
    <dbReference type="NCBI Taxonomy" id="300641"/>
    <lineage>
        <taxon>Eukaryota</taxon>
        <taxon>Metazoa</taxon>
        <taxon>Spiralia</taxon>
        <taxon>Lophotrochozoa</taxon>
        <taxon>Platyhelminthes</taxon>
        <taxon>Trematoda</taxon>
        <taxon>Digenea</taxon>
        <taxon>Plagiorchiida</taxon>
        <taxon>Pronocephalata</taxon>
        <taxon>Paramphistomoidea</taxon>
        <taxon>Paramphistomidae</taxon>
        <taxon>Calicophoron</taxon>
    </lineage>
</organism>